<keyword evidence="2" id="KW-0472">Membrane</keyword>
<evidence type="ECO:0000313" key="5">
    <source>
        <dbReference type="EMBL" id="CAG7629439.1"/>
    </source>
</evidence>
<feature type="transmembrane region" description="Helical" evidence="2">
    <location>
        <begin position="133"/>
        <end position="151"/>
    </location>
</feature>
<name>A0A916K5H3_9BACL</name>
<dbReference type="NCBIfam" id="TIGR03943">
    <property type="entry name" value="TIGR03943 family putative permease subunit"/>
    <property type="match status" value="1"/>
</dbReference>
<feature type="compositionally biased region" description="Basic and acidic residues" evidence="1">
    <location>
        <begin position="64"/>
        <end position="76"/>
    </location>
</feature>
<evidence type="ECO:0000259" key="4">
    <source>
        <dbReference type="Pfam" id="PF21537"/>
    </source>
</evidence>
<dbReference type="InterPro" id="IPR015402">
    <property type="entry name" value="DUF1980"/>
</dbReference>
<dbReference type="RefSeq" id="WP_218092863.1">
    <property type="nucleotide sequence ID" value="NZ_CAJVAS010000012.1"/>
</dbReference>
<dbReference type="Pfam" id="PF09323">
    <property type="entry name" value="DUF1980"/>
    <property type="match status" value="1"/>
</dbReference>
<feature type="domain" description="DUF1980" evidence="3">
    <location>
        <begin position="3"/>
        <end position="164"/>
    </location>
</feature>
<organism evidence="5 6">
    <name type="scientific">Paenibacillus solanacearum</name>
    <dbReference type="NCBI Taxonomy" id="2048548"/>
    <lineage>
        <taxon>Bacteria</taxon>
        <taxon>Bacillati</taxon>
        <taxon>Bacillota</taxon>
        <taxon>Bacilli</taxon>
        <taxon>Bacillales</taxon>
        <taxon>Paenibacillaceae</taxon>
        <taxon>Paenibacillus</taxon>
    </lineage>
</organism>
<dbReference type="InterPro" id="IPR048493">
    <property type="entry name" value="DUF1980_N"/>
</dbReference>
<dbReference type="PANTHER" id="PTHR40047">
    <property type="entry name" value="UPF0703 PROTEIN YCGQ"/>
    <property type="match status" value="1"/>
</dbReference>
<feature type="transmembrane region" description="Helical" evidence="2">
    <location>
        <begin position="31"/>
        <end position="54"/>
    </location>
</feature>
<accession>A0A916K5H3</accession>
<reference evidence="5" key="1">
    <citation type="submission" date="2021-06" db="EMBL/GenBank/DDBJ databases">
        <authorList>
            <person name="Criscuolo A."/>
        </authorList>
    </citation>
    <scope>NUCLEOTIDE SEQUENCE</scope>
    <source>
        <strain evidence="5">CIP111600</strain>
    </source>
</reference>
<keyword evidence="6" id="KW-1185">Reference proteome</keyword>
<feature type="domain" description="DUF1980" evidence="4">
    <location>
        <begin position="190"/>
        <end position="328"/>
    </location>
</feature>
<dbReference type="Proteomes" id="UP000693672">
    <property type="component" value="Unassembled WGS sequence"/>
</dbReference>
<evidence type="ECO:0008006" key="7">
    <source>
        <dbReference type="Google" id="ProtNLM"/>
    </source>
</evidence>
<proteinExistence type="predicted"/>
<evidence type="ECO:0000259" key="3">
    <source>
        <dbReference type="Pfam" id="PF09323"/>
    </source>
</evidence>
<gene>
    <name evidence="5" type="ORF">PAESOLCIP111_03103</name>
</gene>
<dbReference type="AlphaFoldDB" id="A0A916K5H3"/>
<sequence length="330" mass="37914">MTRCYIMFGFALMLLLIHLQGNLNMYINLKYSYLSITAIVILLLLCVVELARVYRQEQAANKQASHDGGEGCEHKHEHGHRHGHSDEHGHKYDHSDEHGHEHRHVHGHVHASEPVHHHDHGHSHGQGSKLQRAFSFFVLCFPIITGILLPVETLDSSFVKAKDFSFPHFDMRDPSGQHQFLKPDTSVFYGPSGYDEAKNKDLAAFASRKELVLGDSEFLKGMEVIYNFPGEFMDRTVGYDGFIYKGQQIDANHYFVFRFGFMHCAADSGVFGMLVEFPGNTQLHDDDWVHIEGKLTWQLYQPFKQTIPVLKVSEWKSVRTPDNPYVYRTF</sequence>
<evidence type="ECO:0000256" key="2">
    <source>
        <dbReference type="SAM" id="Phobius"/>
    </source>
</evidence>
<dbReference type="InterPro" id="IPR052955">
    <property type="entry name" value="UPF0703_membrane_permease"/>
</dbReference>
<comment type="caution">
    <text evidence="5">The sequence shown here is derived from an EMBL/GenBank/DDBJ whole genome shotgun (WGS) entry which is preliminary data.</text>
</comment>
<feature type="region of interest" description="Disordered" evidence="1">
    <location>
        <begin position="61"/>
        <end position="107"/>
    </location>
</feature>
<evidence type="ECO:0000256" key="1">
    <source>
        <dbReference type="SAM" id="MobiDB-lite"/>
    </source>
</evidence>
<evidence type="ECO:0000313" key="6">
    <source>
        <dbReference type="Proteomes" id="UP000693672"/>
    </source>
</evidence>
<dbReference type="EMBL" id="CAJVAS010000012">
    <property type="protein sequence ID" value="CAG7629439.1"/>
    <property type="molecule type" value="Genomic_DNA"/>
</dbReference>
<dbReference type="InterPro" id="IPR048447">
    <property type="entry name" value="DUF1980_C"/>
</dbReference>
<protein>
    <recommendedName>
        <fullName evidence="7">TIGR03943 family protein</fullName>
    </recommendedName>
</protein>
<feature type="compositionally biased region" description="Basic and acidic residues" evidence="1">
    <location>
        <begin position="84"/>
        <end position="100"/>
    </location>
</feature>
<dbReference type="PANTHER" id="PTHR40047:SF1">
    <property type="entry name" value="UPF0703 PROTEIN YCGQ"/>
    <property type="match status" value="1"/>
</dbReference>
<keyword evidence="2" id="KW-1133">Transmembrane helix</keyword>
<dbReference type="Pfam" id="PF21537">
    <property type="entry name" value="DUF1980_C"/>
    <property type="match status" value="1"/>
</dbReference>
<keyword evidence="2" id="KW-0812">Transmembrane</keyword>